<gene>
    <name evidence="2" type="ORF">EHS13_04270</name>
</gene>
<keyword evidence="1" id="KW-1133">Transmembrane helix</keyword>
<evidence type="ECO:0000313" key="2">
    <source>
        <dbReference type="EMBL" id="QGQ94176.1"/>
    </source>
</evidence>
<dbReference type="Pfam" id="PF01547">
    <property type="entry name" value="SBP_bac_1"/>
    <property type="match status" value="1"/>
</dbReference>
<dbReference type="PANTHER" id="PTHR43649:SF12">
    <property type="entry name" value="DIACETYLCHITOBIOSE BINDING PROTEIN DASA"/>
    <property type="match status" value="1"/>
</dbReference>
<accession>A0A6B8RFN3</accession>
<dbReference type="PANTHER" id="PTHR43649">
    <property type="entry name" value="ARABINOSE-BINDING PROTEIN-RELATED"/>
    <property type="match status" value="1"/>
</dbReference>
<keyword evidence="1" id="KW-0812">Transmembrane</keyword>
<name>A0A6B8RFN3_9BACL</name>
<dbReference type="Proteomes" id="UP000426246">
    <property type="component" value="Chromosome"/>
</dbReference>
<evidence type="ECO:0000256" key="1">
    <source>
        <dbReference type="SAM" id="Phobius"/>
    </source>
</evidence>
<feature type="transmembrane region" description="Helical" evidence="1">
    <location>
        <begin position="12"/>
        <end position="29"/>
    </location>
</feature>
<dbReference type="KEGG" id="ppsc:EHS13_04270"/>
<evidence type="ECO:0000313" key="3">
    <source>
        <dbReference type="Proteomes" id="UP000426246"/>
    </source>
</evidence>
<dbReference type="SUPFAM" id="SSF53850">
    <property type="entry name" value="Periplasmic binding protein-like II"/>
    <property type="match status" value="1"/>
</dbReference>
<organism evidence="2 3">
    <name type="scientific">Paenibacillus psychroresistens</name>
    <dbReference type="NCBI Taxonomy" id="1778678"/>
    <lineage>
        <taxon>Bacteria</taxon>
        <taxon>Bacillati</taxon>
        <taxon>Bacillota</taxon>
        <taxon>Bacilli</taxon>
        <taxon>Bacillales</taxon>
        <taxon>Paenibacillaceae</taxon>
        <taxon>Paenibacillus</taxon>
    </lineage>
</organism>
<dbReference type="InterPro" id="IPR006059">
    <property type="entry name" value="SBP"/>
</dbReference>
<reference evidence="3" key="1">
    <citation type="submission" date="2018-11" db="EMBL/GenBank/DDBJ databases">
        <title>Complete genome sequence of Paenibacillus sp. ML311-T8.</title>
        <authorList>
            <person name="Nam Y.-D."/>
            <person name="Kang J."/>
            <person name="Chung W.-H."/>
            <person name="Park Y.S."/>
        </authorList>
    </citation>
    <scope>NUCLEOTIDE SEQUENCE [LARGE SCALE GENOMIC DNA]</scope>
    <source>
        <strain evidence="3">ML311-T8</strain>
    </source>
</reference>
<dbReference type="PROSITE" id="PS51257">
    <property type="entry name" value="PROKAR_LIPOPROTEIN"/>
    <property type="match status" value="1"/>
</dbReference>
<dbReference type="Gene3D" id="3.40.190.10">
    <property type="entry name" value="Periplasmic binding protein-like II"/>
    <property type="match status" value="2"/>
</dbReference>
<dbReference type="EMBL" id="CP034235">
    <property type="protein sequence ID" value="QGQ94176.1"/>
    <property type="molecule type" value="Genomic_DNA"/>
</dbReference>
<dbReference type="RefSeq" id="WP_155699175.1">
    <property type="nucleotide sequence ID" value="NZ_CP034235.1"/>
</dbReference>
<dbReference type="InterPro" id="IPR050490">
    <property type="entry name" value="Bact_solute-bd_prot1"/>
</dbReference>
<dbReference type="AlphaFoldDB" id="A0A6B8RFN3"/>
<keyword evidence="1" id="KW-0472">Membrane</keyword>
<sequence>MGAKKSYVWKRQGYLVLSIILAAIVILSGCSDKPTDGAVTTSGTAAADSAKPAEDDPYAKLPNAVSISMFDRGLVSSDEGTYEQNRWTKWIQEQSGIDVTIVPVPRGTAQDKLNVLLASGQAPDMIWEFDRNYIGKLVTQGSIQPLDEYIEKYSTSYKKYLAENPELKPYVTFDGKMYAFTSKRPITTVANHGIWIRQDWLDKLNLKAPTTTDELIAVAQAFKTMDPDGNKKDDTVPLMGTTTTDEISAMFGVHPSEFIQEDGKIQFGPLTDRYRDALGYEKKLYDLGLFDKEYLTDKNNQRAIQNWTTGKSGICFCNWGGGNIDNWMADLKKNIPTAMPVPMEPVASKYGKYGLYQETEASIYVTFNKEMKNPKAAVEYLDWIIDKGWYTLVNGIEGTHYKLVNGVEQITNQEIYKKEVAYAAEYGVLRQQVVKPEDLLVSAALDPVSQELAKQKVKSLELAMKNKYRRDFPFQPNITEINEVKASFQTVQLEIKAQAILGGAAYTEQKAIDELRKEWDRLGGKKADPLIQEWYAANKGLVKH</sequence>
<proteinExistence type="predicted"/>
<protein>
    <submittedName>
        <fullName evidence="2">Extracellular solute-binding protein</fullName>
    </submittedName>
</protein>
<keyword evidence="3" id="KW-1185">Reference proteome</keyword>
<dbReference type="OrthoDB" id="2506821at2"/>